<evidence type="ECO:0000256" key="1">
    <source>
        <dbReference type="SAM" id="MobiDB-lite"/>
    </source>
</evidence>
<sequence>MFADPDHESLSLSSTNEPGSLEIREELTVTIETTEAENQQDVQGLQFNQTSVGTSIHQQKYIKELIVRFDVENFKTDNTHMTITNILDLDEPDPHVKVS</sequence>
<proteinExistence type="predicted"/>
<gene>
    <name evidence="2" type="ORF">HAX54_035740</name>
</gene>
<dbReference type="Proteomes" id="UP000823775">
    <property type="component" value="Unassembled WGS sequence"/>
</dbReference>
<dbReference type="EMBL" id="JACEIK010000469">
    <property type="protein sequence ID" value="MCD7457667.1"/>
    <property type="molecule type" value="Genomic_DNA"/>
</dbReference>
<organism evidence="2 3">
    <name type="scientific">Datura stramonium</name>
    <name type="common">Jimsonweed</name>
    <name type="synonym">Common thornapple</name>
    <dbReference type="NCBI Taxonomy" id="4076"/>
    <lineage>
        <taxon>Eukaryota</taxon>
        <taxon>Viridiplantae</taxon>
        <taxon>Streptophyta</taxon>
        <taxon>Embryophyta</taxon>
        <taxon>Tracheophyta</taxon>
        <taxon>Spermatophyta</taxon>
        <taxon>Magnoliopsida</taxon>
        <taxon>eudicotyledons</taxon>
        <taxon>Gunneridae</taxon>
        <taxon>Pentapetalae</taxon>
        <taxon>asterids</taxon>
        <taxon>lamiids</taxon>
        <taxon>Solanales</taxon>
        <taxon>Solanaceae</taxon>
        <taxon>Solanoideae</taxon>
        <taxon>Datureae</taxon>
        <taxon>Datura</taxon>
    </lineage>
</organism>
<accession>A0ABS8SFX6</accession>
<reference evidence="2 3" key="1">
    <citation type="journal article" date="2021" name="BMC Genomics">
        <title>Datura genome reveals duplications of psychoactive alkaloid biosynthetic genes and high mutation rate following tissue culture.</title>
        <authorList>
            <person name="Rajewski A."/>
            <person name="Carter-House D."/>
            <person name="Stajich J."/>
            <person name="Litt A."/>
        </authorList>
    </citation>
    <scope>NUCLEOTIDE SEQUENCE [LARGE SCALE GENOMIC DNA]</scope>
    <source>
        <strain evidence="2">AR-01</strain>
    </source>
</reference>
<name>A0ABS8SFX6_DATST</name>
<feature type="region of interest" description="Disordered" evidence="1">
    <location>
        <begin position="1"/>
        <end position="21"/>
    </location>
</feature>
<evidence type="ECO:0000313" key="3">
    <source>
        <dbReference type="Proteomes" id="UP000823775"/>
    </source>
</evidence>
<protein>
    <submittedName>
        <fullName evidence="2">Uncharacterized protein</fullName>
    </submittedName>
</protein>
<comment type="caution">
    <text evidence="2">The sequence shown here is derived from an EMBL/GenBank/DDBJ whole genome shotgun (WGS) entry which is preliminary data.</text>
</comment>
<keyword evidence="3" id="KW-1185">Reference proteome</keyword>
<evidence type="ECO:0000313" key="2">
    <source>
        <dbReference type="EMBL" id="MCD7457667.1"/>
    </source>
</evidence>